<name>A0A2Z6MWD0_TRISU</name>
<organism evidence="1 2">
    <name type="scientific">Trifolium subterraneum</name>
    <name type="common">Subterranean clover</name>
    <dbReference type="NCBI Taxonomy" id="3900"/>
    <lineage>
        <taxon>Eukaryota</taxon>
        <taxon>Viridiplantae</taxon>
        <taxon>Streptophyta</taxon>
        <taxon>Embryophyta</taxon>
        <taxon>Tracheophyta</taxon>
        <taxon>Spermatophyta</taxon>
        <taxon>Magnoliopsida</taxon>
        <taxon>eudicotyledons</taxon>
        <taxon>Gunneridae</taxon>
        <taxon>Pentapetalae</taxon>
        <taxon>rosids</taxon>
        <taxon>fabids</taxon>
        <taxon>Fabales</taxon>
        <taxon>Fabaceae</taxon>
        <taxon>Papilionoideae</taxon>
        <taxon>50 kb inversion clade</taxon>
        <taxon>NPAAA clade</taxon>
        <taxon>Hologalegina</taxon>
        <taxon>IRL clade</taxon>
        <taxon>Trifolieae</taxon>
        <taxon>Trifolium</taxon>
    </lineage>
</organism>
<dbReference type="EMBL" id="DF973366">
    <property type="protein sequence ID" value="GAU28010.1"/>
    <property type="molecule type" value="Genomic_DNA"/>
</dbReference>
<reference evidence="2" key="1">
    <citation type="journal article" date="2017" name="Front. Plant Sci.">
        <title>Climate Clever Clovers: New Paradigm to Reduce the Environmental Footprint of Ruminants by Breeding Low Methanogenic Forages Utilizing Haplotype Variation.</title>
        <authorList>
            <person name="Kaur P."/>
            <person name="Appels R."/>
            <person name="Bayer P.E."/>
            <person name="Keeble-Gagnere G."/>
            <person name="Wang J."/>
            <person name="Hirakawa H."/>
            <person name="Shirasawa K."/>
            <person name="Vercoe P."/>
            <person name="Stefanova K."/>
            <person name="Durmic Z."/>
            <person name="Nichols P."/>
            <person name="Revell C."/>
            <person name="Isobe S.N."/>
            <person name="Edwards D."/>
            <person name="Erskine W."/>
        </authorList>
    </citation>
    <scope>NUCLEOTIDE SEQUENCE [LARGE SCALE GENOMIC DNA]</scope>
    <source>
        <strain evidence="2">cv. Daliak</strain>
    </source>
</reference>
<sequence>MNETFSRVNNCGVAIHRRTLSLSVIYGHIFHSSTLISFLATSDECGAEKLTFMQSTTLETPIQTPEAY</sequence>
<accession>A0A2Z6MWD0</accession>
<dbReference type="Proteomes" id="UP000242715">
    <property type="component" value="Unassembled WGS sequence"/>
</dbReference>
<evidence type="ECO:0000313" key="1">
    <source>
        <dbReference type="EMBL" id="GAU28010.1"/>
    </source>
</evidence>
<gene>
    <name evidence="1" type="ORF">TSUD_264680</name>
</gene>
<protein>
    <submittedName>
        <fullName evidence="1">Uncharacterized protein</fullName>
    </submittedName>
</protein>
<dbReference type="AlphaFoldDB" id="A0A2Z6MWD0"/>
<proteinExistence type="predicted"/>
<keyword evidence="2" id="KW-1185">Reference proteome</keyword>
<evidence type="ECO:0000313" key="2">
    <source>
        <dbReference type="Proteomes" id="UP000242715"/>
    </source>
</evidence>